<keyword evidence="2" id="KW-0472">Membrane</keyword>
<dbReference type="Proteomes" id="UP001218218">
    <property type="component" value="Unassembled WGS sequence"/>
</dbReference>
<comment type="caution">
    <text evidence="3">The sequence shown here is derived from an EMBL/GenBank/DDBJ whole genome shotgun (WGS) entry which is preliminary data.</text>
</comment>
<feature type="region of interest" description="Disordered" evidence="1">
    <location>
        <begin position="1"/>
        <end position="61"/>
    </location>
</feature>
<feature type="compositionally biased region" description="Acidic residues" evidence="1">
    <location>
        <begin position="136"/>
        <end position="146"/>
    </location>
</feature>
<evidence type="ECO:0000313" key="3">
    <source>
        <dbReference type="EMBL" id="KAJ7328954.1"/>
    </source>
</evidence>
<feature type="compositionally biased region" description="Acidic residues" evidence="1">
    <location>
        <begin position="88"/>
        <end position="98"/>
    </location>
</feature>
<proteinExistence type="predicted"/>
<keyword evidence="2" id="KW-1133">Transmembrane helix</keyword>
<keyword evidence="2" id="KW-0812">Transmembrane</keyword>
<reference evidence="3" key="1">
    <citation type="submission" date="2023-03" db="EMBL/GenBank/DDBJ databases">
        <title>Massive genome expansion in bonnet fungi (Mycena s.s.) driven by repeated elements and novel gene families across ecological guilds.</title>
        <authorList>
            <consortium name="Lawrence Berkeley National Laboratory"/>
            <person name="Harder C.B."/>
            <person name="Miyauchi S."/>
            <person name="Viragh M."/>
            <person name="Kuo A."/>
            <person name="Thoen E."/>
            <person name="Andreopoulos B."/>
            <person name="Lu D."/>
            <person name="Skrede I."/>
            <person name="Drula E."/>
            <person name="Henrissat B."/>
            <person name="Morin E."/>
            <person name="Kohler A."/>
            <person name="Barry K."/>
            <person name="LaButti K."/>
            <person name="Morin E."/>
            <person name="Salamov A."/>
            <person name="Lipzen A."/>
            <person name="Mereny Z."/>
            <person name="Hegedus B."/>
            <person name="Baldrian P."/>
            <person name="Stursova M."/>
            <person name="Weitz H."/>
            <person name="Taylor A."/>
            <person name="Grigoriev I.V."/>
            <person name="Nagy L.G."/>
            <person name="Martin F."/>
            <person name="Kauserud H."/>
        </authorList>
    </citation>
    <scope>NUCLEOTIDE SEQUENCE</scope>
    <source>
        <strain evidence="3">CBHHK002</strain>
    </source>
</reference>
<name>A0AAD7EKE9_9AGAR</name>
<dbReference type="EMBL" id="JARIHO010000038">
    <property type="protein sequence ID" value="KAJ7328954.1"/>
    <property type="molecule type" value="Genomic_DNA"/>
</dbReference>
<feature type="compositionally biased region" description="Polar residues" evidence="1">
    <location>
        <begin position="47"/>
        <end position="59"/>
    </location>
</feature>
<feature type="region of interest" description="Disordered" evidence="1">
    <location>
        <begin position="86"/>
        <end position="200"/>
    </location>
</feature>
<evidence type="ECO:0000256" key="2">
    <source>
        <dbReference type="SAM" id="Phobius"/>
    </source>
</evidence>
<evidence type="ECO:0000256" key="1">
    <source>
        <dbReference type="SAM" id="MobiDB-lite"/>
    </source>
</evidence>
<sequence>MTHPTSSLNPKNEGQEPPRLSKPGLPPVSPSKIEPQPAPHEDPEDSSLPSGSPAATQISLPFAPDTQLIGLQPDTVLDIVTAQVNSEPDSDLTVDLESESGSNELHIATSQAANSDPDSDLTDLSWTQSPLTDLETGLESDSEPEESSVSQSNYQLDMVTPQASCQWDAGSDLTELESDSETKDPSYESDSASDSEDMELDTKLRRVKFPSAAAPRKISRPNAKTVSSIGRPPNRSITGISPASRLRTRLAQQQSQWKSDADSGSTELHLVVLTRGKLPFVDVGVPLPLPIVSVLFYLLVSLSIVAAHYKSAAP</sequence>
<protein>
    <submittedName>
        <fullName evidence="3">Uncharacterized protein</fullName>
    </submittedName>
</protein>
<accession>A0AAD7EKE9</accession>
<evidence type="ECO:0000313" key="4">
    <source>
        <dbReference type="Proteomes" id="UP001218218"/>
    </source>
</evidence>
<organism evidence="3 4">
    <name type="scientific">Mycena albidolilacea</name>
    <dbReference type="NCBI Taxonomy" id="1033008"/>
    <lineage>
        <taxon>Eukaryota</taxon>
        <taxon>Fungi</taxon>
        <taxon>Dikarya</taxon>
        <taxon>Basidiomycota</taxon>
        <taxon>Agaricomycotina</taxon>
        <taxon>Agaricomycetes</taxon>
        <taxon>Agaricomycetidae</taxon>
        <taxon>Agaricales</taxon>
        <taxon>Marasmiineae</taxon>
        <taxon>Mycenaceae</taxon>
        <taxon>Mycena</taxon>
    </lineage>
</organism>
<feature type="transmembrane region" description="Helical" evidence="2">
    <location>
        <begin position="287"/>
        <end position="309"/>
    </location>
</feature>
<feature type="compositionally biased region" description="Polar residues" evidence="1">
    <location>
        <begin position="1"/>
        <end position="12"/>
    </location>
</feature>
<feature type="region of interest" description="Disordered" evidence="1">
    <location>
        <begin position="214"/>
        <end position="240"/>
    </location>
</feature>
<keyword evidence="4" id="KW-1185">Reference proteome</keyword>
<feature type="compositionally biased region" description="Polar residues" evidence="1">
    <location>
        <begin position="99"/>
        <end position="131"/>
    </location>
</feature>
<dbReference type="AlphaFoldDB" id="A0AAD7EKE9"/>
<gene>
    <name evidence="3" type="ORF">DFH08DRAFT_940551</name>
</gene>